<sequence length="84" mass="8648">MAARSPANTSGDVRTQRSAAGCAAVRGSSSRLRSRASAAAELRHSSSDAHGNQQQSSPATTAAVETNPVAIATPSCDRRPEQTR</sequence>
<accession>A0A9N7Y889</accession>
<evidence type="ECO:0000313" key="3">
    <source>
        <dbReference type="Proteomes" id="UP001153269"/>
    </source>
</evidence>
<protein>
    <submittedName>
        <fullName evidence="2">Uncharacterized protein</fullName>
    </submittedName>
</protein>
<comment type="caution">
    <text evidence="2">The sequence shown here is derived from an EMBL/GenBank/DDBJ whole genome shotgun (WGS) entry which is preliminary data.</text>
</comment>
<dbReference type="AlphaFoldDB" id="A0A9N7Y889"/>
<gene>
    <name evidence="2" type="ORF">PLEPLA_LOCUS4089</name>
</gene>
<evidence type="ECO:0000313" key="2">
    <source>
        <dbReference type="EMBL" id="CAB1416298.1"/>
    </source>
</evidence>
<organism evidence="2 3">
    <name type="scientific">Pleuronectes platessa</name>
    <name type="common">European plaice</name>
    <dbReference type="NCBI Taxonomy" id="8262"/>
    <lineage>
        <taxon>Eukaryota</taxon>
        <taxon>Metazoa</taxon>
        <taxon>Chordata</taxon>
        <taxon>Craniata</taxon>
        <taxon>Vertebrata</taxon>
        <taxon>Euteleostomi</taxon>
        <taxon>Actinopterygii</taxon>
        <taxon>Neopterygii</taxon>
        <taxon>Teleostei</taxon>
        <taxon>Neoteleostei</taxon>
        <taxon>Acanthomorphata</taxon>
        <taxon>Carangaria</taxon>
        <taxon>Pleuronectiformes</taxon>
        <taxon>Pleuronectoidei</taxon>
        <taxon>Pleuronectidae</taxon>
        <taxon>Pleuronectes</taxon>
    </lineage>
</organism>
<dbReference type="Proteomes" id="UP001153269">
    <property type="component" value="Unassembled WGS sequence"/>
</dbReference>
<evidence type="ECO:0000256" key="1">
    <source>
        <dbReference type="SAM" id="MobiDB-lite"/>
    </source>
</evidence>
<feature type="region of interest" description="Disordered" evidence="1">
    <location>
        <begin position="1"/>
        <end position="84"/>
    </location>
</feature>
<reference evidence="2" key="1">
    <citation type="submission" date="2020-03" db="EMBL/GenBank/DDBJ databases">
        <authorList>
            <person name="Weist P."/>
        </authorList>
    </citation>
    <scope>NUCLEOTIDE SEQUENCE</scope>
</reference>
<dbReference type="EMBL" id="CADEAL010000201">
    <property type="protein sequence ID" value="CAB1416298.1"/>
    <property type="molecule type" value="Genomic_DNA"/>
</dbReference>
<proteinExistence type="predicted"/>
<keyword evidence="3" id="KW-1185">Reference proteome</keyword>
<name>A0A9N7Y889_PLEPL</name>
<feature type="compositionally biased region" description="Polar residues" evidence="1">
    <location>
        <begin position="1"/>
        <end position="18"/>
    </location>
</feature>
<feature type="compositionally biased region" description="Polar residues" evidence="1">
    <location>
        <begin position="48"/>
        <end position="64"/>
    </location>
</feature>
<feature type="compositionally biased region" description="Low complexity" evidence="1">
    <location>
        <begin position="23"/>
        <end position="40"/>
    </location>
</feature>